<dbReference type="EMBL" id="WNNK01000005">
    <property type="protein sequence ID" value="MUF04312.1"/>
    <property type="molecule type" value="Genomic_DNA"/>
</dbReference>
<proteinExistence type="predicted"/>
<protein>
    <submittedName>
        <fullName evidence="1">Uncharacterized protein</fullName>
    </submittedName>
</protein>
<dbReference type="OrthoDB" id="6966761at2"/>
<evidence type="ECO:0000313" key="2">
    <source>
        <dbReference type="Proteomes" id="UP000438196"/>
    </source>
</evidence>
<reference evidence="1 2" key="1">
    <citation type="submission" date="2019-11" db="EMBL/GenBank/DDBJ databases">
        <title>Pseudomonas karstica sp. nov. and Pseudomonas spelaei sp. nov. from karst caves.</title>
        <authorList>
            <person name="Zeman M."/>
        </authorList>
    </citation>
    <scope>NUCLEOTIDE SEQUENCE [LARGE SCALE GENOMIC DNA]</scope>
    <source>
        <strain evidence="1 2">CCM 7893</strain>
    </source>
</reference>
<sequence length="246" mass="27797">MSNDPWMALAAVMESAKQGDYRHASQLRKFILDEDSAPTLVSACLGLTADTGLDADLDFLAELLIEGPDYLRIEASLAAQWSGVLWLVPFMVEAWRALERRADQEAIEANLSNLLDPLEDEPEFYGHNLSPIEYRAAIDSRLGQLKNTCGNDRCSILSGLPVDMNRQVWLMRKSLIPKDPDDWMDWSNFLLWRRKFEVYSGVDCSSFYGKNGEFQPLNAAAVLDQYMAAPQPFEAGERYFFGNRVA</sequence>
<organism evidence="1 2">
    <name type="scientific">Pseudomonas spelaei</name>
    <dbReference type="NCBI Taxonomy" id="1055469"/>
    <lineage>
        <taxon>Bacteria</taxon>
        <taxon>Pseudomonadati</taxon>
        <taxon>Pseudomonadota</taxon>
        <taxon>Gammaproteobacteria</taxon>
        <taxon>Pseudomonadales</taxon>
        <taxon>Pseudomonadaceae</taxon>
        <taxon>Pseudomonas</taxon>
    </lineage>
</organism>
<name>A0A6I3WAS6_9PSED</name>
<dbReference type="AlphaFoldDB" id="A0A6I3WAS6"/>
<comment type="caution">
    <text evidence="1">The sequence shown here is derived from an EMBL/GenBank/DDBJ whole genome shotgun (WGS) entry which is preliminary data.</text>
</comment>
<keyword evidence="2" id="KW-1185">Reference proteome</keyword>
<evidence type="ECO:0000313" key="1">
    <source>
        <dbReference type="EMBL" id="MUF04312.1"/>
    </source>
</evidence>
<accession>A0A6I3WAS6</accession>
<gene>
    <name evidence="1" type="ORF">GNF76_08190</name>
</gene>
<dbReference type="Proteomes" id="UP000438196">
    <property type="component" value="Unassembled WGS sequence"/>
</dbReference>